<comment type="caution">
    <text evidence="2">The sequence shown here is derived from an EMBL/GenBank/DDBJ whole genome shotgun (WGS) entry which is preliminary data.</text>
</comment>
<dbReference type="Proteomes" id="UP001203297">
    <property type="component" value="Unassembled WGS sequence"/>
</dbReference>
<feature type="region of interest" description="Disordered" evidence="1">
    <location>
        <begin position="1"/>
        <end position="70"/>
    </location>
</feature>
<sequence>MFACPGASTESLPSSPALSPTYQGLRTPMLAGRTPRSPTTVDVVTDDMPTPTLKPPTANSTRTRASTFHGPISPISLERLEVDHYASEANRLEEVLKSEGDSNDPSPKDVIKKESTPTPAKRVPTHRPRADSSASVATHNGVGSAESIFLLLPRETRPAIRRMLFVEPDARCTLTDLLKGRGKTSGLLCGCHRHGGNSSSRGIDTPPGMCQDHDLAVEEEDDGDAWLKSIKTCSTPRVTPEHAHIKVTVEEKPHKRRFF</sequence>
<evidence type="ECO:0000313" key="2">
    <source>
        <dbReference type="EMBL" id="KAI0306518.1"/>
    </source>
</evidence>
<organism evidence="2 3">
    <name type="scientific">Multifurca ochricompacta</name>
    <dbReference type="NCBI Taxonomy" id="376703"/>
    <lineage>
        <taxon>Eukaryota</taxon>
        <taxon>Fungi</taxon>
        <taxon>Dikarya</taxon>
        <taxon>Basidiomycota</taxon>
        <taxon>Agaricomycotina</taxon>
        <taxon>Agaricomycetes</taxon>
        <taxon>Russulales</taxon>
        <taxon>Russulaceae</taxon>
        <taxon>Multifurca</taxon>
    </lineage>
</organism>
<gene>
    <name evidence="2" type="ORF">B0F90DRAFT_1690538</name>
</gene>
<keyword evidence="3" id="KW-1185">Reference proteome</keyword>
<protein>
    <submittedName>
        <fullName evidence="2">Uncharacterized protein</fullName>
    </submittedName>
</protein>
<dbReference type="AlphaFoldDB" id="A0AAD4MBF1"/>
<feature type="compositionally biased region" description="Basic and acidic residues" evidence="1">
    <location>
        <begin position="94"/>
        <end position="115"/>
    </location>
</feature>
<name>A0AAD4MBF1_9AGAM</name>
<feature type="region of interest" description="Disordered" evidence="1">
    <location>
        <begin position="94"/>
        <end position="138"/>
    </location>
</feature>
<dbReference type="EMBL" id="WTXG01000003">
    <property type="protein sequence ID" value="KAI0306518.1"/>
    <property type="molecule type" value="Genomic_DNA"/>
</dbReference>
<proteinExistence type="predicted"/>
<feature type="compositionally biased region" description="Polar residues" evidence="1">
    <location>
        <begin position="57"/>
        <end position="66"/>
    </location>
</feature>
<evidence type="ECO:0000256" key="1">
    <source>
        <dbReference type="SAM" id="MobiDB-lite"/>
    </source>
</evidence>
<accession>A0AAD4MBF1</accession>
<feature type="compositionally biased region" description="Polar residues" evidence="1">
    <location>
        <begin position="8"/>
        <end position="24"/>
    </location>
</feature>
<evidence type="ECO:0000313" key="3">
    <source>
        <dbReference type="Proteomes" id="UP001203297"/>
    </source>
</evidence>
<feature type="compositionally biased region" description="Low complexity" evidence="1">
    <location>
        <begin position="38"/>
        <end position="51"/>
    </location>
</feature>
<reference evidence="2" key="1">
    <citation type="journal article" date="2022" name="New Phytol.">
        <title>Evolutionary transition to the ectomycorrhizal habit in the genomes of a hyperdiverse lineage of mushroom-forming fungi.</title>
        <authorList>
            <person name="Looney B."/>
            <person name="Miyauchi S."/>
            <person name="Morin E."/>
            <person name="Drula E."/>
            <person name="Courty P.E."/>
            <person name="Kohler A."/>
            <person name="Kuo A."/>
            <person name="LaButti K."/>
            <person name="Pangilinan J."/>
            <person name="Lipzen A."/>
            <person name="Riley R."/>
            <person name="Andreopoulos W."/>
            <person name="He G."/>
            <person name="Johnson J."/>
            <person name="Nolan M."/>
            <person name="Tritt A."/>
            <person name="Barry K.W."/>
            <person name="Grigoriev I.V."/>
            <person name="Nagy L.G."/>
            <person name="Hibbett D."/>
            <person name="Henrissat B."/>
            <person name="Matheny P.B."/>
            <person name="Labbe J."/>
            <person name="Martin F.M."/>
        </authorList>
    </citation>
    <scope>NUCLEOTIDE SEQUENCE</scope>
    <source>
        <strain evidence="2">BPL690</strain>
    </source>
</reference>